<comment type="caution">
    <text evidence="2">The sequence shown here is derived from an EMBL/GenBank/DDBJ whole genome shotgun (WGS) entry which is preliminary data.</text>
</comment>
<dbReference type="SUPFAM" id="SSF46785">
    <property type="entry name" value="Winged helix' DNA-binding domain"/>
    <property type="match status" value="1"/>
</dbReference>
<name>A0A5N0TMM5_9MICO</name>
<dbReference type="Pfam" id="PF13730">
    <property type="entry name" value="HTH_36"/>
    <property type="match status" value="1"/>
</dbReference>
<dbReference type="InterPro" id="IPR036390">
    <property type="entry name" value="WH_DNA-bd_sf"/>
</dbReference>
<dbReference type="Gene3D" id="1.10.10.10">
    <property type="entry name" value="Winged helix-like DNA-binding domain superfamily/Winged helix DNA-binding domain"/>
    <property type="match status" value="1"/>
</dbReference>
<dbReference type="Proteomes" id="UP000326838">
    <property type="component" value="Unassembled WGS sequence"/>
</dbReference>
<organism evidence="2 3">
    <name type="scientific">Microbacterium caowuchunii</name>
    <dbReference type="NCBI Taxonomy" id="2614638"/>
    <lineage>
        <taxon>Bacteria</taxon>
        <taxon>Bacillati</taxon>
        <taxon>Actinomycetota</taxon>
        <taxon>Actinomycetes</taxon>
        <taxon>Micrococcales</taxon>
        <taxon>Microbacteriaceae</taxon>
        <taxon>Microbacterium</taxon>
    </lineage>
</organism>
<reference evidence="3" key="1">
    <citation type="submission" date="2019-09" db="EMBL/GenBank/DDBJ databases">
        <title>Mumia zhuanghuii sp. nov. isolated from the intestinal contents of plateau pika (Ochotona curzoniae) in the Qinghai-Tibet plateau of China.</title>
        <authorList>
            <person name="Tian Z."/>
        </authorList>
    </citation>
    <scope>NUCLEOTIDE SEQUENCE [LARGE SCALE GENOMIC DNA]</scope>
    <source>
        <strain evidence="3">L-033</strain>
    </source>
</reference>
<evidence type="ECO:0000256" key="1">
    <source>
        <dbReference type="SAM" id="MobiDB-lite"/>
    </source>
</evidence>
<protein>
    <submittedName>
        <fullName evidence="2">Helix-turn-helix domain-containing protein</fullName>
    </submittedName>
</protein>
<sequence length="263" mass="28448">MTEGRPPRGDDLLWWALSTALPAGRSNVGTDRAIRVLVALALHADVDGIAWPSAQTLADRLPGLHRRDVRNALDALEGAGHISRVAGPDRRRSVTWRLNAPNLAGIPAIPAPANVAGISATHVAGNVAGHPAGHLARIPATNRTEPNYPKGERQVQQQDGGNRGRTRENAQPARTCTRHEHWQHDQPCRACAADRQAAEQHDADLDAAWKRALTDAPPRLAALTAFERSQVDQAVRGFGLDALPSRLQPALDEARRERELLTA</sequence>
<dbReference type="EMBL" id="VYUY01000003">
    <property type="protein sequence ID" value="KAA9135741.1"/>
    <property type="molecule type" value="Genomic_DNA"/>
</dbReference>
<feature type="region of interest" description="Disordered" evidence="1">
    <location>
        <begin position="132"/>
        <end position="182"/>
    </location>
</feature>
<gene>
    <name evidence="2" type="ORF">F6B40_00640</name>
</gene>
<accession>A0A5N0TMM5</accession>
<evidence type="ECO:0000313" key="3">
    <source>
        <dbReference type="Proteomes" id="UP000326838"/>
    </source>
</evidence>
<dbReference type="InterPro" id="IPR036388">
    <property type="entry name" value="WH-like_DNA-bd_sf"/>
</dbReference>
<dbReference type="AlphaFoldDB" id="A0A5N0TMM5"/>
<dbReference type="RefSeq" id="WP_150891595.1">
    <property type="nucleotide sequence ID" value="NZ_VYUY01000003.1"/>
</dbReference>
<keyword evidence="3" id="KW-1185">Reference proteome</keyword>
<evidence type="ECO:0000313" key="2">
    <source>
        <dbReference type="EMBL" id="KAA9135741.1"/>
    </source>
</evidence>
<proteinExistence type="predicted"/>